<dbReference type="AlphaFoldDB" id="A0A6P7H4Z8"/>
<dbReference type="GO" id="GO:0004930">
    <property type="term" value="F:G protein-coupled receptor activity"/>
    <property type="evidence" value="ECO:0007669"/>
    <property type="project" value="InterPro"/>
</dbReference>
<evidence type="ECO:0000256" key="6">
    <source>
        <dbReference type="SAM" id="Phobius"/>
    </source>
</evidence>
<dbReference type="GO" id="GO:0016020">
    <property type="term" value="C:membrane"/>
    <property type="evidence" value="ECO:0007669"/>
    <property type="project" value="UniProtKB-SubCell"/>
</dbReference>
<dbReference type="GeneID" id="114426764"/>
<dbReference type="OrthoDB" id="9946711at2759"/>
<feature type="transmembrane region" description="Helical" evidence="6">
    <location>
        <begin position="225"/>
        <end position="249"/>
    </location>
</feature>
<feature type="domain" description="G-protein coupled receptors family 1 profile" evidence="7">
    <location>
        <begin position="46"/>
        <end position="345"/>
    </location>
</feature>
<dbReference type="Pfam" id="PF00001">
    <property type="entry name" value="7tm_1"/>
    <property type="match status" value="1"/>
</dbReference>
<evidence type="ECO:0000256" key="4">
    <source>
        <dbReference type="ARBA" id="ARBA00023136"/>
    </source>
</evidence>
<keyword evidence="8" id="KW-1185">Reference proteome</keyword>
<evidence type="ECO:0000256" key="2">
    <source>
        <dbReference type="ARBA" id="ARBA00022692"/>
    </source>
</evidence>
<comment type="subcellular location">
    <subcellularLocation>
        <location evidence="1">Membrane</location>
    </subcellularLocation>
</comment>
<feature type="transmembrane region" description="Helical" evidence="6">
    <location>
        <begin position="67"/>
        <end position="90"/>
    </location>
</feature>
<name>A0A6P7H4Z8_9TELE</name>
<dbReference type="InParanoid" id="A0A6P7H4Z8"/>
<dbReference type="InterPro" id="IPR017452">
    <property type="entry name" value="GPCR_Rhodpsn_7TM"/>
</dbReference>
<dbReference type="PANTHER" id="PTHR47392">
    <property type="entry name" value="G-PROTEIN COUPLED RECEPTOR 82-RELATED"/>
    <property type="match status" value="1"/>
</dbReference>
<gene>
    <name evidence="9" type="primary">gpr82</name>
</gene>
<dbReference type="RefSeq" id="XP_028250180.1">
    <property type="nucleotide sequence ID" value="XM_028394379.1"/>
</dbReference>
<feature type="region of interest" description="Disordered" evidence="5">
    <location>
        <begin position="379"/>
        <end position="403"/>
    </location>
</feature>
<protein>
    <submittedName>
        <fullName evidence="9">Probable G-protein coupled receptor 82</fullName>
    </submittedName>
</protein>
<evidence type="ECO:0000313" key="8">
    <source>
        <dbReference type="Proteomes" id="UP000515145"/>
    </source>
</evidence>
<evidence type="ECO:0000256" key="1">
    <source>
        <dbReference type="ARBA" id="ARBA00004370"/>
    </source>
</evidence>
<accession>A0A6P7H4Z8</accession>
<dbReference type="PANTHER" id="PTHR47392:SF1">
    <property type="entry name" value="G-PROTEIN COUPLED RECEPTOR 82-RELATED"/>
    <property type="match status" value="1"/>
</dbReference>
<evidence type="ECO:0000256" key="3">
    <source>
        <dbReference type="ARBA" id="ARBA00022989"/>
    </source>
</evidence>
<dbReference type="InterPro" id="IPR000276">
    <property type="entry name" value="GPCR_Rhodpsn"/>
</dbReference>
<reference evidence="9" key="1">
    <citation type="submission" date="2025-08" db="UniProtKB">
        <authorList>
            <consortium name="RefSeq"/>
        </authorList>
    </citation>
    <scope>IDENTIFICATION</scope>
</reference>
<keyword evidence="3 6" id="KW-1133">Transmembrane helix</keyword>
<dbReference type="Gene3D" id="1.20.1070.10">
    <property type="entry name" value="Rhodopsin 7-helix transmembrane proteins"/>
    <property type="match status" value="1"/>
</dbReference>
<dbReference type="Proteomes" id="UP000515145">
    <property type="component" value="Chromosome 21"/>
</dbReference>
<keyword evidence="2 6" id="KW-0812">Transmembrane</keyword>
<evidence type="ECO:0000313" key="9">
    <source>
        <dbReference type="RefSeq" id="XP_028250180.1"/>
    </source>
</evidence>
<feature type="transmembrane region" description="Helical" evidence="6">
    <location>
        <begin position="115"/>
        <end position="136"/>
    </location>
</feature>
<dbReference type="InterPro" id="IPR042804">
    <property type="entry name" value="GPR82"/>
</dbReference>
<dbReference type="SUPFAM" id="SSF81321">
    <property type="entry name" value="Family A G protein-coupled receptor-like"/>
    <property type="match status" value="1"/>
</dbReference>
<keyword evidence="9" id="KW-0675">Receptor</keyword>
<evidence type="ECO:0000256" key="5">
    <source>
        <dbReference type="SAM" id="MobiDB-lite"/>
    </source>
</evidence>
<feature type="transmembrane region" description="Helical" evidence="6">
    <location>
        <begin position="270"/>
        <end position="291"/>
    </location>
</feature>
<feature type="transmembrane region" description="Helical" evidence="6">
    <location>
        <begin position="164"/>
        <end position="189"/>
    </location>
</feature>
<proteinExistence type="predicted"/>
<feature type="transmembrane region" description="Helical" evidence="6">
    <location>
        <begin position="35"/>
        <end position="55"/>
    </location>
</feature>
<dbReference type="PROSITE" id="PS50262">
    <property type="entry name" value="G_PROTEIN_RECEP_F1_2"/>
    <property type="match status" value="1"/>
</dbReference>
<organism evidence="8 9">
    <name type="scientific">Parambassis ranga</name>
    <name type="common">Indian glassy fish</name>
    <dbReference type="NCBI Taxonomy" id="210632"/>
    <lineage>
        <taxon>Eukaryota</taxon>
        <taxon>Metazoa</taxon>
        <taxon>Chordata</taxon>
        <taxon>Craniata</taxon>
        <taxon>Vertebrata</taxon>
        <taxon>Euteleostomi</taxon>
        <taxon>Actinopterygii</taxon>
        <taxon>Neopterygii</taxon>
        <taxon>Teleostei</taxon>
        <taxon>Neoteleostei</taxon>
        <taxon>Acanthomorphata</taxon>
        <taxon>Ovalentaria</taxon>
        <taxon>Ambassidae</taxon>
        <taxon>Parambassis</taxon>
    </lineage>
</organism>
<dbReference type="PRINTS" id="PR00237">
    <property type="entry name" value="GPCRRHODOPSN"/>
</dbReference>
<keyword evidence="4 6" id="KW-0472">Membrane</keyword>
<sequence>MEDTSSTFQQGNSSPSSLDFSLCPTAATLIFLPSIYALLFLTALPGNMLSLWVFLRCISTISPTHVYLSHLSISNLLLCLTSPFLAAYYAHGSAWALNDILCQLVLHGITPVLHINIYISLLILTWVALCRFAALIQNTHASRPSTLITLLPHGFFTRLTKVTFANTVCVIVWVVSVGGIVPVTVYYSVNEAMSSTTSTEDEKGECMKVCYSPPVELGGSTSATLTVPVIIMFFVFYLLVLLCYMTVLRHIRRSRRNTPLSTSQNLLTRVFRNIVVIQVVLSVCLLPYHIYKPIFISLAHDQLELAFTYGPEICNSCHPLSTFIELKNCLFLLAALRGSTDPVMYFVLDQKFRHQTLKLLRCNQKNQWRRLIFWSTTSNPKAEQTGEGNVGTATADLSHESVL</sequence>
<evidence type="ECO:0000259" key="7">
    <source>
        <dbReference type="PROSITE" id="PS50262"/>
    </source>
</evidence>
<dbReference type="CTD" id="27197"/>